<organism evidence="16 17">
    <name type="scientific">Apatococcus fuscideae</name>
    <dbReference type="NCBI Taxonomy" id="2026836"/>
    <lineage>
        <taxon>Eukaryota</taxon>
        <taxon>Viridiplantae</taxon>
        <taxon>Chlorophyta</taxon>
        <taxon>core chlorophytes</taxon>
        <taxon>Trebouxiophyceae</taxon>
        <taxon>Chlorellales</taxon>
        <taxon>Chlorellaceae</taxon>
        <taxon>Apatococcus</taxon>
    </lineage>
</organism>
<keyword evidence="8" id="KW-0539">Nucleus</keyword>
<dbReference type="PANTHER" id="PTHR10589">
    <property type="entry name" value="UBIQUITIN CARBOXYL-TERMINAL HYDROLASE"/>
    <property type="match status" value="1"/>
</dbReference>
<comment type="subcellular location">
    <subcellularLocation>
        <location evidence="2">Nucleus</location>
    </subcellularLocation>
</comment>
<evidence type="ECO:0000256" key="1">
    <source>
        <dbReference type="ARBA" id="ARBA00000707"/>
    </source>
</evidence>
<keyword evidence="7 9" id="KW-0788">Thiol protease</keyword>
<feature type="site" description="Transition state stabilizer" evidence="12">
    <location>
        <position position="81"/>
    </location>
</feature>
<dbReference type="FunFam" id="3.40.532.10:FF:000003">
    <property type="entry name" value="Ubiquitin carboxyl-terminal hydrolase"/>
    <property type="match status" value="1"/>
</dbReference>
<feature type="active site" description="Proton donor" evidence="10 12">
    <location>
        <position position="161"/>
    </location>
</feature>
<dbReference type="SUPFAM" id="SSF54001">
    <property type="entry name" value="Cysteine proteinases"/>
    <property type="match status" value="1"/>
</dbReference>
<dbReference type="GO" id="GO:0004843">
    <property type="term" value="F:cysteine-type deubiquitinase activity"/>
    <property type="evidence" value="ECO:0007669"/>
    <property type="project" value="UniProtKB-UniRule"/>
</dbReference>
<keyword evidence="6 9" id="KW-0378">Hydrolase</keyword>
<dbReference type="PANTHER" id="PTHR10589:SF16">
    <property type="entry name" value="UBIQUITIN CARBOXYL-TERMINAL HYDROLASE ISOZYME L5"/>
    <property type="match status" value="1"/>
</dbReference>
<evidence type="ECO:0000256" key="12">
    <source>
        <dbReference type="PROSITE-ProRule" id="PRU01393"/>
    </source>
</evidence>
<evidence type="ECO:0000259" key="15">
    <source>
        <dbReference type="PROSITE" id="PS52048"/>
    </source>
</evidence>
<evidence type="ECO:0000313" key="16">
    <source>
        <dbReference type="EMBL" id="KAK9850254.1"/>
    </source>
</evidence>
<feature type="domain" description="UCH catalytic" evidence="15">
    <location>
        <begin position="6"/>
        <end position="223"/>
    </location>
</feature>
<dbReference type="Pfam" id="PF01088">
    <property type="entry name" value="Peptidase_C12"/>
    <property type="match status" value="1"/>
</dbReference>
<evidence type="ECO:0000256" key="10">
    <source>
        <dbReference type="PIRSR" id="PIRSR038120-1"/>
    </source>
</evidence>
<evidence type="ECO:0000256" key="8">
    <source>
        <dbReference type="ARBA" id="ARBA00023242"/>
    </source>
</evidence>
<proteinExistence type="inferred from homology"/>
<evidence type="ECO:0000256" key="4">
    <source>
        <dbReference type="ARBA" id="ARBA00022670"/>
    </source>
</evidence>
<evidence type="ECO:0000256" key="9">
    <source>
        <dbReference type="PIRNR" id="PIRNR038120"/>
    </source>
</evidence>
<comment type="similarity">
    <text evidence="3 9 12 13">Belongs to the peptidase C12 family.</text>
</comment>
<evidence type="ECO:0000256" key="6">
    <source>
        <dbReference type="ARBA" id="ARBA00022801"/>
    </source>
</evidence>
<dbReference type="EMBL" id="JALJOV010001300">
    <property type="protein sequence ID" value="KAK9850254.1"/>
    <property type="molecule type" value="Genomic_DNA"/>
</dbReference>
<dbReference type="PRINTS" id="PR00707">
    <property type="entry name" value="UBCTHYDRLASE"/>
</dbReference>
<feature type="site" description="Important for enzyme activity" evidence="11 12">
    <location>
        <position position="176"/>
    </location>
</feature>
<comment type="caution">
    <text evidence="16">The sequence shown here is derived from an EMBL/GenBank/DDBJ whole genome shotgun (WGS) entry which is preliminary data.</text>
</comment>
<protein>
    <recommendedName>
        <fullName evidence="9 13">Ubiquitin carboxyl-terminal hydrolase</fullName>
        <ecNumber evidence="9 13">3.4.19.12</ecNumber>
    </recommendedName>
</protein>
<feature type="active site" description="Nucleophile" evidence="10 12">
    <location>
        <position position="87"/>
    </location>
</feature>
<dbReference type="PROSITE" id="PS52049">
    <property type="entry name" value="ULD"/>
    <property type="match status" value="1"/>
</dbReference>
<dbReference type="GO" id="GO:0006511">
    <property type="term" value="P:ubiquitin-dependent protein catabolic process"/>
    <property type="evidence" value="ECO:0007669"/>
    <property type="project" value="UniProtKB-UniRule"/>
</dbReference>
<dbReference type="GO" id="GO:0005737">
    <property type="term" value="C:cytoplasm"/>
    <property type="evidence" value="ECO:0007669"/>
    <property type="project" value="TreeGrafter"/>
</dbReference>
<dbReference type="Gene3D" id="1.20.58.860">
    <property type="match status" value="1"/>
</dbReference>
<dbReference type="InterPro" id="IPR041507">
    <property type="entry name" value="UCH_C"/>
</dbReference>
<dbReference type="GO" id="GO:0005634">
    <property type="term" value="C:nucleus"/>
    <property type="evidence" value="ECO:0007669"/>
    <property type="project" value="UniProtKB-SubCell"/>
</dbReference>
<keyword evidence="5 9" id="KW-0833">Ubl conjugation pathway</keyword>
<evidence type="ECO:0000256" key="13">
    <source>
        <dbReference type="RuleBase" id="RU361215"/>
    </source>
</evidence>
<sequence>MSGSDAWTTIESDPGVFTELIEEMGVQGVQVEELYALDEELLMSLRPVYGLIFLFKWRQETDNRPTLNPEDTLGHIFFAQQVIPNACATQAILAILLNAGIKLGSTLSELKDFTSAFPPDLKGMAIGNSEQIRRVHNSFSPPQPIVPDEAKLAEKDDEVYHFISYIPIAGSLYELDGLKPGPIKLCDLDAKDEWLLKAAPHIQSRIERYAQSEIRFNLMAVIQNRKQVYSQQLAKLQQSSQQSGEVHQPMDTDLAGGAASPADADSEMGRLMELIQQEDDKFRQWHEENVRRKHNYIPFVFNFLKLLAEKGRLQPLIDQAAASKPASFSHQEK</sequence>
<dbReference type="Gene3D" id="3.40.532.10">
    <property type="entry name" value="Peptidase C12, ubiquitin carboxyl-terminal hydrolase"/>
    <property type="match status" value="1"/>
</dbReference>
<comment type="catalytic activity">
    <reaction evidence="1 9 12 13">
        <text>Thiol-dependent hydrolysis of ester, thioester, amide, peptide and isopeptide bonds formed by the C-terminal Gly of ubiquitin (a 76-residue protein attached to proteins as an intracellular targeting signal).</text>
        <dbReference type="EC" id="3.4.19.12"/>
    </reaction>
</comment>
<accession>A0AAW1SPB6</accession>
<evidence type="ECO:0000256" key="3">
    <source>
        <dbReference type="ARBA" id="ARBA00009326"/>
    </source>
</evidence>
<dbReference type="InterPro" id="IPR038765">
    <property type="entry name" value="Papain-like_cys_pep_sf"/>
</dbReference>
<keyword evidence="17" id="KW-1185">Reference proteome</keyword>
<dbReference type="CDD" id="cd09617">
    <property type="entry name" value="Peptidase_C12_UCH37_BAP1"/>
    <property type="match status" value="1"/>
</dbReference>
<dbReference type="InterPro" id="IPR036959">
    <property type="entry name" value="Peptidase_C12_UCH_sf"/>
</dbReference>
<dbReference type="GO" id="GO:0016579">
    <property type="term" value="P:protein deubiquitination"/>
    <property type="evidence" value="ECO:0007669"/>
    <property type="project" value="InterPro"/>
</dbReference>
<evidence type="ECO:0000256" key="11">
    <source>
        <dbReference type="PIRSR" id="PIRSR038120-2"/>
    </source>
</evidence>
<feature type="region of interest" description="Disordered" evidence="14">
    <location>
        <begin position="239"/>
        <end position="263"/>
    </location>
</feature>
<dbReference type="AlphaFoldDB" id="A0AAW1SPB6"/>
<reference evidence="16 17" key="1">
    <citation type="journal article" date="2024" name="Nat. Commun.">
        <title>Phylogenomics reveals the evolutionary origins of lichenization in chlorophyte algae.</title>
        <authorList>
            <person name="Puginier C."/>
            <person name="Libourel C."/>
            <person name="Otte J."/>
            <person name="Skaloud P."/>
            <person name="Haon M."/>
            <person name="Grisel S."/>
            <person name="Petersen M."/>
            <person name="Berrin J.G."/>
            <person name="Delaux P.M."/>
            <person name="Dal Grande F."/>
            <person name="Keller J."/>
        </authorList>
    </citation>
    <scope>NUCLEOTIDE SEQUENCE [LARGE SCALE GENOMIC DNA]</scope>
    <source>
        <strain evidence="16 17">SAG 2523</strain>
    </source>
</reference>
<evidence type="ECO:0000256" key="14">
    <source>
        <dbReference type="SAM" id="MobiDB-lite"/>
    </source>
</evidence>
<dbReference type="PROSITE" id="PS52048">
    <property type="entry name" value="UCH_DOMAIN"/>
    <property type="match status" value="1"/>
</dbReference>
<dbReference type="Proteomes" id="UP001485043">
    <property type="component" value="Unassembled WGS sequence"/>
</dbReference>
<keyword evidence="4 9" id="KW-0645">Protease</keyword>
<name>A0AAW1SPB6_9CHLO</name>
<dbReference type="EC" id="3.4.19.12" evidence="9 13"/>
<dbReference type="InterPro" id="IPR017390">
    <property type="entry name" value="Ubiquitinyl_hydrolase_UCH37"/>
</dbReference>
<dbReference type="PIRSF" id="PIRSF038120">
    <property type="entry name" value="Ubiquitinyl_hydrolase_UCH37"/>
    <property type="match status" value="1"/>
</dbReference>
<evidence type="ECO:0000256" key="2">
    <source>
        <dbReference type="ARBA" id="ARBA00004123"/>
    </source>
</evidence>
<evidence type="ECO:0000256" key="5">
    <source>
        <dbReference type="ARBA" id="ARBA00022786"/>
    </source>
</evidence>
<gene>
    <name evidence="16" type="ORF">WJX84_004049</name>
</gene>
<dbReference type="InterPro" id="IPR001578">
    <property type="entry name" value="Peptidase_C12_UCH"/>
</dbReference>
<evidence type="ECO:0000256" key="7">
    <source>
        <dbReference type="ARBA" id="ARBA00022807"/>
    </source>
</evidence>
<evidence type="ECO:0000313" key="17">
    <source>
        <dbReference type="Proteomes" id="UP001485043"/>
    </source>
</evidence>
<dbReference type="Pfam" id="PF18031">
    <property type="entry name" value="UCH_C"/>
    <property type="match status" value="1"/>
</dbReference>